<dbReference type="EMBL" id="JBHUMZ010000022">
    <property type="protein sequence ID" value="MFD2639238.1"/>
    <property type="molecule type" value="Genomic_DNA"/>
</dbReference>
<dbReference type="RefSeq" id="WP_054754396.1">
    <property type="nucleotide sequence ID" value="NZ_JBHUMZ010000022.1"/>
</dbReference>
<feature type="domain" description="Prepilin peptidase A24 N-terminal" evidence="9">
    <location>
        <begin position="10"/>
        <end position="90"/>
    </location>
</feature>
<dbReference type="GO" id="GO:0016787">
    <property type="term" value="F:hydrolase activity"/>
    <property type="evidence" value="ECO:0007669"/>
    <property type="project" value="UniProtKB-KW"/>
</dbReference>
<dbReference type="InterPro" id="IPR050882">
    <property type="entry name" value="Prepilin_peptidase/N-MTase"/>
</dbReference>
<dbReference type="Pfam" id="PF06750">
    <property type="entry name" value="A24_N_bact"/>
    <property type="match status" value="1"/>
</dbReference>
<feature type="domain" description="Prepilin type IV endopeptidase peptidase" evidence="8">
    <location>
        <begin position="103"/>
        <end position="207"/>
    </location>
</feature>
<dbReference type="Gene3D" id="1.20.120.1220">
    <property type="match status" value="1"/>
</dbReference>
<evidence type="ECO:0000259" key="8">
    <source>
        <dbReference type="Pfam" id="PF01478"/>
    </source>
</evidence>
<dbReference type="Proteomes" id="UP001597452">
    <property type="component" value="Unassembled WGS sequence"/>
</dbReference>
<sequence>MIWIYLYITVLALILGSFYNVVGLRVPLRESIIRPPSHCPSCEKRLKAYELIPVISFVIQKGRCRHCQTRISPLYPFFELVTAVLFVLAFERIGFQMELIVAWVFVSLLVIITITDLHYQLIPNRILLFFLAVLVPLRLIIPTEPWYDAFLGAVIGFGLLFFIALLSKGGMGGGDIKLFGVIGLVLGLEGTMLTLFFASILGAIIGIILMFSGKIKRGVPFAFGPFIAAGAILAYFYHDLLIDWYINVLL</sequence>
<feature type="transmembrane region" description="Helical" evidence="7">
    <location>
        <begin position="126"/>
        <end position="143"/>
    </location>
</feature>
<protein>
    <submittedName>
        <fullName evidence="10">Prepilin peptidase</fullName>
        <ecNumber evidence="10">3.4.23.-</ecNumber>
    </submittedName>
</protein>
<organism evidence="10 11">
    <name type="scientific">Piscibacillus salipiscarius</name>
    <dbReference type="NCBI Taxonomy" id="299480"/>
    <lineage>
        <taxon>Bacteria</taxon>
        <taxon>Bacillati</taxon>
        <taxon>Bacillota</taxon>
        <taxon>Bacilli</taxon>
        <taxon>Bacillales</taxon>
        <taxon>Bacillaceae</taxon>
        <taxon>Piscibacillus</taxon>
    </lineage>
</organism>
<keyword evidence="10" id="KW-0378">Hydrolase</keyword>
<evidence type="ECO:0000256" key="7">
    <source>
        <dbReference type="SAM" id="Phobius"/>
    </source>
</evidence>
<evidence type="ECO:0000256" key="1">
    <source>
        <dbReference type="ARBA" id="ARBA00004651"/>
    </source>
</evidence>
<reference evidence="11" key="1">
    <citation type="journal article" date="2019" name="Int. J. Syst. Evol. Microbiol.">
        <title>The Global Catalogue of Microorganisms (GCM) 10K type strain sequencing project: providing services to taxonomists for standard genome sequencing and annotation.</title>
        <authorList>
            <consortium name="The Broad Institute Genomics Platform"/>
            <consortium name="The Broad Institute Genome Sequencing Center for Infectious Disease"/>
            <person name="Wu L."/>
            <person name="Ma J."/>
        </authorList>
    </citation>
    <scope>NUCLEOTIDE SEQUENCE [LARGE SCALE GENOMIC DNA]</scope>
    <source>
        <strain evidence="11">TISTR 1571</strain>
    </source>
</reference>
<evidence type="ECO:0000256" key="6">
    <source>
        <dbReference type="ARBA" id="ARBA00023136"/>
    </source>
</evidence>
<evidence type="ECO:0000256" key="5">
    <source>
        <dbReference type="ARBA" id="ARBA00022989"/>
    </source>
</evidence>
<gene>
    <name evidence="10" type="ORF">ACFSW4_10205</name>
</gene>
<evidence type="ECO:0000256" key="2">
    <source>
        <dbReference type="ARBA" id="ARBA00005801"/>
    </source>
</evidence>
<accession>A0ABW5QB71</accession>
<dbReference type="InterPro" id="IPR010627">
    <property type="entry name" value="Prepilin_pept_A24_N"/>
</dbReference>
<evidence type="ECO:0000256" key="3">
    <source>
        <dbReference type="ARBA" id="ARBA00022475"/>
    </source>
</evidence>
<dbReference type="InterPro" id="IPR000045">
    <property type="entry name" value="Prepilin_IV_endopep_pep"/>
</dbReference>
<feature type="transmembrane region" description="Helical" evidence="7">
    <location>
        <begin position="178"/>
        <end position="211"/>
    </location>
</feature>
<proteinExistence type="inferred from homology"/>
<comment type="caution">
    <text evidence="10">The sequence shown here is derived from an EMBL/GenBank/DDBJ whole genome shotgun (WGS) entry which is preliminary data.</text>
</comment>
<evidence type="ECO:0000259" key="9">
    <source>
        <dbReference type="Pfam" id="PF06750"/>
    </source>
</evidence>
<keyword evidence="6 7" id="KW-0472">Membrane</keyword>
<dbReference type="PANTHER" id="PTHR30487:SF0">
    <property type="entry name" value="PREPILIN LEADER PEPTIDASE_N-METHYLTRANSFERASE-RELATED"/>
    <property type="match status" value="1"/>
</dbReference>
<keyword evidence="3" id="KW-1003">Cell membrane</keyword>
<evidence type="ECO:0000256" key="4">
    <source>
        <dbReference type="ARBA" id="ARBA00022692"/>
    </source>
</evidence>
<feature type="transmembrane region" description="Helical" evidence="7">
    <location>
        <begin position="149"/>
        <end position="166"/>
    </location>
</feature>
<comment type="similarity">
    <text evidence="2">Belongs to the peptidase A24 family.</text>
</comment>
<keyword evidence="4 7" id="KW-0812">Transmembrane</keyword>
<keyword evidence="5 7" id="KW-1133">Transmembrane helix</keyword>
<feature type="transmembrane region" description="Helical" evidence="7">
    <location>
        <begin position="74"/>
        <end position="94"/>
    </location>
</feature>
<dbReference type="EC" id="3.4.23.-" evidence="10"/>
<feature type="transmembrane region" description="Helical" evidence="7">
    <location>
        <begin position="100"/>
        <end position="119"/>
    </location>
</feature>
<dbReference type="Pfam" id="PF01478">
    <property type="entry name" value="Peptidase_A24"/>
    <property type="match status" value="1"/>
</dbReference>
<feature type="transmembrane region" description="Helical" evidence="7">
    <location>
        <begin position="6"/>
        <end position="28"/>
    </location>
</feature>
<feature type="transmembrane region" description="Helical" evidence="7">
    <location>
        <begin position="217"/>
        <end position="237"/>
    </location>
</feature>
<dbReference type="PANTHER" id="PTHR30487">
    <property type="entry name" value="TYPE 4 PREPILIN-LIKE PROTEINS LEADER PEPTIDE-PROCESSING ENZYME"/>
    <property type="match status" value="1"/>
</dbReference>
<name>A0ABW5QB71_9BACI</name>
<evidence type="ECO:0000313" key="10">
    <source>
        <dbReference type="EMBL" id="MFD2639238.1"/>
    </source>
</evidence>
<evidence type="ECO:0000313" key="11">
    <source>
        <dbReference type="Proteomes" id="UP001597452"/>
    </source>
</evidence>
<comment type="subcellular location">
    <subcellularLocation>
        <location evidence="1">Cell membrane</location>
        <topology evidence="1">Multi-pass membrane protein</topology>
    </subcellularLocation>
</comment>
<keyword evidence="11" id="KW-1185">Reference proteome</keyword>